<dbReference type="RefSeq" id="WP_141254110.1">
    <property type="nucleotide sequence ID" value="NZ_BJMH01000003.1"/>
</dbReference>
<evidence type="ECO:0000256" key="1">
    <source>
        <dbReference type="ARBA" id="ARBA00022729"/>
    </source>
</evidence>
<proteinExistence type="predicted"/>
<dbReference type="EMBL" id="BJMH01000003">
    <property type="protein sequence ID" value="GEB31351.1"/>
    <property type="molecule type" value="Genomic_DNA"/>
</dbReference>
<feature type="region of interest" description="Disordered" evidence="2">
    <location>
        <begin position="528"/>
        <end position="551"/>
    </location>
</feature>
<evidence type="ECO:0000313" key="5">
    <source>
        <dbReference type="Proteomes" id="UP000316882"/>
    </source>
</evidence>
<evidence type="ECO:0000256" key="2">
    <source>
        <dbReference type="SAM" id="MobiDB-lite"/>
    </source>
</evidence>
<gene>
    <name evidence="4" type="ORF">BPA01_09310</name>
</gene>
<evidence type="ECO:0008006" key="6">
    <source>
        <dbReference type="Google" id="ProtNLM"/>
    </source>
</evidence>
<accession>A0A4Y3PLP3</accession>
<evidence type="ECO:0000256" key="3">
    <source>
        <dbReference type="SAM" id="SignalP"/>
    </source>
</evidence>
<feature type="chain" id="PRO_5021198489" description="SbsA Ig-like domain-containing protein" evidence="3">
    <location>
        <begin position="25"/>
        <end position="746"/>
    </location>
</feature>
<keyword evidence="5" id="KW-1185">Reference proteome</keyword>
<feature type="compositionally biased region" description="Polar residues" evidence="2">
    <location>
        <begin position="536"/>
        <end position="551"/>
    </location>
</feature>
<dbReference type="InterPro" id="IPR014755">
    <property type="entry name" value="Cu-Rt/internalin_Ig-like"/>
</dbReference>
<feature type="signal peptide" evidence="3">
    <location>
        <begin position="1"/>
        <end position="24"/>
    </location>
</feature>
<dbReference type="Proteomes" id="UP000316882">
    <property type="component" value="Unassembled WGS sequence"/>
</dbReference>
<reference evidence="4 5" key="1">
    <citation type="submission" date="2019-06" db="EMBL/GenBank/DDBJ databases">
        <title>Whole genome shotgun sequence of Brevibacillus parabrevis NBRC 12334.</title>
        <authorList>
            <person name="Hosoyama A."/>
            <person name="Uohara A."/>
            <person name="Ohji S."/>
            <person name="Ichikawa N."/>
        </authorList>
    </citation>
    <scope>NUCLEOTIDE SEQUENCE [LARGE SCALE GENOMIC DNA]</scope>
    <source>
        <strain evidence="4 5">NBRC 12334</strain>
    </source>
</reference>
<protein>
    <recommendedName>
        <fullName evidence="6">SbsA Ig-like domain-containing protein</fullName>
    </recommendedName>
</protein>
<keyword evidence="1 3" id="KW-0732">Signal</keyword>
<dbReference type="Gene3D" id="2.60.40.1220">
    <property type="match status" value="3"/>
</dbReference>
<organism evidence="4 5">
    <name type="scientific">Brevibacillus parabrevis</name>
    <dbReference type="NCBI Taxonomy" id="54914"/>
    <lineage>
        <taxon>Bacteria</taxon>
        <taxon>Bacillati</taxon>
        <taxon>Bacillota</taxon>
        <taxon>Bacilli</taxon>
        <taxon>Bacillales</taxon>
        <taxon>Paenibacillaceae</taxon>
        <taxon>Brevibacillus</taxon>
    </lineage>
</organism>
<comment type="caution">
    <text evidence="4">The sequence shown here is derived from an EMBL/GenBank/DDBJ whole genome shotgun (WGS) entry which is preliminary data.</text>
</comment>
<dbReference type="AlphaFoldDB" id="A0A4Y3PLP3"/>
<name>A0A4Y3PLP3_BREPA</name>
<evidence type="ECO:0000313" key="4">
    <source>
        <dbReference type="EMBL" id="GEB31351.1"/>
    </source>
</evidence>
<sequence>MNKKVVLSVLATAVVASMAASAFAAPKTGLYIGGNVKKFYSNDTLINMTKDARATYKNELKTIGFKNLVYVNFKGQGATIQEMIDLGVKVAMADPLKQSDFSDLYSVVNNDGTISGTEDARSKVDPTTPGELKVESVEAVNGKTIQIKFTTAVLKSTVVESDGTLVDNAISLASLGSAPAVTANSAFAELSEDGKTLTLTAPGPQFFNGEYAVTVTAAVTDANANPVAAYSGIVKNVDTVRPTVKNVTYTDNATAVVWFSEPLKDKGSVVLSDAGATLATFNPGDDFITVDLSGAAAATDITVSVVGAKDFNDNLVSPNPATAVVKKDTTDTVKPTVADIAAISDKVFTVSFSEKLKADPTIAVGGTPLVWDTNATISKDSTGLVYTVTLTNPVSGLQAVAVSSYNDLSNNPGDAYSKVVNFAADTTAPTVASYKVEKIAGVEYLVLTYSEDVTPINAKTINYTQVVDGVESTGSIVTAAGNFSLYNPVSGKSKSVKLDLSTLVNGQYTLSLPVGLVQDLASTPNNSAATTSSVTFTRGSNSDTTAPEVTSVANGADNNTVLVNFNEKLDVASALNINNYSIEAAQIKSAVFTTNGATATVKLTLEAGSVTASGERNITIKNVKDAAGNVITASTKVVNLIENVAPTVTSAKLTDTNEVTVTFSEAVANLTADDFELFVGTESTARPLDGTTPITIVDTKTLKVKVGTAFNATDLNSGIVVKPSATNDVEDAHGNALIFTSKTVTQ</sequence>